<proteinExistence type="inferred from homology"/>
<comment type="similarity">
    <text evidence="5">Belongs to the FNT transporter (TC 1.A.16) family.</text>
</comment>
<dbReference type="PANTHER" id="PTHR30520:SF6">
    <property type="entry name" value="FORMATE_NITRATE FAMILY TRANSPORTER (EUROFUNG)"/>
    <property type="match status" value="1"/>
</dbReference>
<feature type="transmembrane region" description="Helical" evidence="6">
    <location>
        <begin position="113"/>
        <end position="135"/>
    </location>
</feature>
<feature type="transmembrane region" description="Helical" evidence="6">
    <location>
        <begin position="239"/>
        <end position="264"/>
    </location>
</feature>
<sequence length="345" mass="38661">MRTTNKEFKTGKETLHSLVCLGEEKGKETFLKIVVLGLLGGLYIGFSGIQVSITVGGSQSIRETNPGLANFLFGGLFPIGFIISSVCGGDIFGNGILCLTTALLSKKVTFGKAVTNSIITLVTNLIGSFLCSWLLTYKSDLLNEDPYNSWIISYSTKEVEEYFFVSFLKAVGGTYLIGLSLYLSVSANDIISKIAAIWFPILAFGALGFDHATVSMYFISLGLLYKAPKITFFRFLWHHLFPITLGNIIGSSIFVATIYFYLYYQKNEQPEILSKNKSRLEMELQEMAPLQNFNEEIDRMENLYRIYRVRKVSSIIRPKSDNIERPIREISSENTNISNFSSNTD</sequence>
<dbReference type="PANTHER" id="PTHR30520">
    <property type="entry name" value="FORMATE TRANSPORTER-RELATED"/>
    <property type="match status" value="1"/>
</dbReference>
<feature type="transmembrane region" description="Helical" evidence="6">
    <location>
        <begin position="195"/>
        <end position="219"/>
    </location>
</feature>
<reference evidence="7" key="1">
    <citation type="submission" date="2022-08" db="EMBL/GenBank/DDBJ databases">
        <title>Novel sulfate-reducing endosymbionts in the free-living metamonad Anaeramoeba.</title>
        <authorList>
            <person name="Jerlstrom-Hultqvist J."/>
            <person name="Cepicka I."/>
            <person name="Gallot-Lavallee L."/>
            <person name="Salas-Leiva D."/>
            <person name="Curtis B.A."/>
            <person name="Zahonova K."/>
            <person name="Pipaliya S."/>
            <person name="Dacks J."/>
            <person name="Roger A.J."/>
        </authorList>
    </citation>
    <scope>NUCLEOTIDE SEQUENCE</scope>
    <source>
        <strain evidence="7">Schooner1</strain>
    </source>
</reference>
<dbReference type="InterPro" id="IPR000292">
    <property type="entry name" value="For/NO2_transpt"/>
</dbReference>
<comment type="subcellular location">
    <subcellularLocation>
        <location evidence="1">Membrane</location>
        <topology evidence="1">Multi-pass membrane protein</topology>
    </subcellularLocation>
</comment>
<evidence type="ECO:0000256" key="4">
    <source>
        <dbReference type="ARBA" id="ARBA00023136"/>
    </source>
</evidence>
<evidence type="ECO:0000313" key="8">
    <source>
        <dbReference type="Proteomes" id="UP001150062"/>
    </source>
</evidence>
<evidence type="ECO:0000313" key="7">
    <source>
        <dbReference type="EMBL" id="KAJ6236473.1"/>
    </source>
</evidence>
<organism evidence="7 8">
    <name type="scientific">Anaeramoeba flamelloides</name>
    <dbReference type="NCBI Taxonomy" id="1746091"/>
    <lineage>
        <taxon>Eukaryota</taxon>
        <taxon>Metamonada</taxon>
        <taxon>Anaeramoebidae</taxon>
        <taxon>Anaeramoeba</taxon>
    </lineage>
</organism>
<feature type="transmembrane region" description="Helical" evidence="6">
    <location>
        <begin position="30"/>
        <end position="51"/>
    </location>
</feature>
<dbReference type="Pfam" id="PF01226">
    <property type="entry name" value="Form_Nir_trans"/>
    <property type="match status" value="1"/>
</dbReference>
<dbReference type="Gene3D" id="1.20.1080.10">
    <property type="entry name" value="Glycerol uptake facilitator protein"/>
    <property type="match status" value="1"/>
</dbReference>
<comment type="caution">
    <text evidence="7">The sequence shown here is derived from an EMBL/GenBank/DDBJ whole genome shotgun (WGS) entry which is preliminary data.</text>
</comment>
<keyword evidence="3 6" id="KW-1133">Transmembrane helix</keyword>
<evidence type="ECO:0000256" key="3">
    <source>
        <dbReference type="ARBA" id="ARBA00022989"/>
    </source>
</evidence>
<keyword evidence="4 6" id="KW-0472">Membrane</keyword>
<dbReference type="Proteomes" id="UP001150062">
    <property type="component" value="Unassembled WGS sequence"/>
</dbReference>
<feature type="transmembrane region" description="Helical" evidence="6">
    <location>
        <begin position="162"/>
        <end position="183"/>
    </location>
</feature>
<keyword evidence="2 6" id="KW-0812">Transmembrane</keyword>
<gene>
    <name evidence="7" type="ORF">M0813_27860</name>
</gene>
<dbReference type="InterPro" id="IPR023271">
    <property type="entry name" value="Aquaporin-like"/>
</dbReference>
<evidence type="ECO:0000256" key="1">
    <source>
        <dbReference type="ARBA" id="ARBA00004141"/>
    </source>
</evidence>
<protein>
    <submittedName>
        <fullName evidence="7">Formate transporter 1-related</fullName>
    </submittedName>
</protein>
<evidence type="ECO:0000256" key="6">
    <source>
        <dbReference type="SAM" id="Phobius"/>
    </source>
</evidence>
<evidence type="ECO:0000256" key="2">
    <source>
        <dbReference type="ARBA" id="ARBA00022692"/>
    </source>
</evidence>
<keyword evidence="8" id="KW-1185">Reference proteome</keyword>
<name>A0ABQ8XV50_9EUKA</name>
<feature type="transmembrane region" description="Helical" evidence="6">
    <location>
        <begin position="71"/>
        <end position="92"/>
    </location>
</feature>
<accession>A0ABQ8XV50</accession>
<dbReference type="EMBL" id="JAOAOG010000243">
    <property type="protein sequence ID" value="KAJ6236473.1"/>
    <property type="molecule type" value="Genomic_DNA"/>
</dbReference>
<evidence type="ECO:0000256" key="5">
    <source>
        <dbReference type="ARBA" id="ARBA00049660"/>
    </source>
</evidence>